<feature type="compositionally biased region" description="Low complexity" evidence="1">
    <location>
        <begin position="72"/>
        <end position="81"/>
    </location>
</feature>
<reference evidence="3" key="1">
    <citation type="submission" date="2021-07" db="EMBL/GenBank/DDBJ databases">
        <authorList>
            <person name="Durling M."/>
        </authorList>
    </citation>
    <scope>NUCLEOTIDE SEQUENCE</scope>
</reference>
<gene>
    <name evidence="3" type="ORF">HYALB_00012380</name>
</gene>
<comment type="caution">
    <text evidence="3">The sequence shown here is derived from an EMBL/GenBank/DDBJ whole genome shotgun (WGS) entry which is preliminary data.</text>
</comment>
<proteinExistence type="predicted"/>
<keyword evidence="2" id="KW-0732">Signal</keyword>
<evidence type="ECO:0000313" key="3">
    <source>
        <dbReference type="EMBL" id="CAG8980468.1"/>
    </source>
</evidence>
<name>A0A9N9LTI7_9HELO</name>
<dbReference type="Proteomes" id="UP000701801">
    <property type="component" value="Unassembled WGS sequence"/>
</dbReference>
<feature type="region of interest" description="Disordered" evidence="1">
    <location>
        <begin position="67"/>
        <end position="120"/>
    </location>
</feature>
<dbReference type="EMBL" id="CAJVRM010000389">
    <property type="protein sequence ID" value="CAG8980468.1"/>
    <property type="molecule type" value="Genomic_DNA"/>
</dbReference>
<accession>A0A9N9LTI7</accession>
<evidence type="ECO:0000313" key="4">
    <source>
        <dbReference type="Proteomes" id="UP000701801"/>
    </source>
</evidence>
<sequence length="120" mass="13196">MQFINLPTALLLLASALSVTAAPIQNEVALEARDPLGVNVIKNSISTTIFKPKEKLHARDELEARVWPKILGPSSPKSPKSPKSPVPGSPRWHKRTLTSEYFAKDPNEVEQNTDADGWIS</sequence>
<protein>
    <submittedName>
        <fullName evidence="3">Uncharacterized protein</fullName>
    </submittedName>
</protein>
<feature type="signal peptide" evidence="2">
    <location>
        <begin position="1"/>
        <end position="21"/>
    </location>
</feature>
<organism evidence="3 4">
    <name type="scientific">Hymenoscyphus albidus</name>
    <dbReference type="NCBI Taxonomy" id="595503"/>
    <lineage>
        <taxon>Eukaryota</taxon>
        <taxon>Fungi</taxon>
        <taxon>Dikarya</taxon>
        <taxon>Ascomycota</taxon>
        <taxon>Pezizomycotina</taxon>
        <taxon>Leotiomycetes</taxon>
        <taxon>Helotiales</taxon>
        <taxon>Helotiaceae</taxon>
        <taxon>Hymenoscyphus</taxon>
    </lineage>
</organism>
<feature type="chain" id="PRO_5040244626" evidence="2">
    <location>
        <begin position="22"/>
        <end position="120"/>
    </location>
</feature>
<evidence type="ECO:0000256" key="1">
    <source>
        <dbReference type="SAM" id="MobiDB-lite"/>
    </source>
</evidence>
<dbReference type="AlphaFoldDB" id="A0A9N9LTI7"/>
<evidence type="ECO:0000256" key="2">
    <source>
        <dbReference type="SAM" id="SignalP"/>
    </source>
</evidence>
<keyword evidence="4" id="KW-1185">Reference proteome</keyword>
<dbReference type="OrthoDB" id="10549325at2759"/>